<evidence type="ECO:0000313" key="2">
    <source>
        <dbReference type="Proteomes" id="UP000023152"/>
    </source>
</evidence>
<dbReference type="InterPro" id="IPR016024">
    <property type="entry name" value="ARM-type_fold"/>
</dbReference>
<dbReference type="Gene3D" id="1.25.40.20">
    <property type="entry name" value="Ankyrin repeat-containing domain"/>
    <property type="match status" value="1"/>
</dbReference>
<reference evidence="1 2" key="1">
    <citation type="journal article" date="2013" name="Curr. Biol.">
        <title>The Genome of the Foraminiferan Reticulomyxa filosa.</title>
        <authorList>
            <person name="Glockner G."/>
            <person name="Hulsmann N."/>
            <person name="Schleicher M."/>
            <person name="Noegel A.A."/>
            <person name="Eichinger L."/>
            <person name="Gallinger C."/>
            <person name="Pawlowski J."/>
            <person name="Sierra R."/>
            <person name="Euteneuer U."/>
            <person name="Pillet L."/>
            <person name="Moustafa A."/>
            <person name="Platzer M."/>
            <person name="Groth M."/>
            <person name="Szafranski K."/>
            <person name="Schliwa M."/>
        </authorList>
    </citation>
    <scope>NUCLEOTIDE SEQUENCE [LARGE SCALE GENOMIC DNA]</scope>
</reference>
<proteinExistence type="predicted"/>
<keyword evidence="2" id="KW-1185">Reference proteome</keyword>
<dbReference type="SUPFAM" id="SSF48403">
    <property type="entry name" value="Ankyrin repeat"/>
    <property type="match status" value="1"/>
</dbReference>
<dbReference type="InterPro" id="IPR036770">
    <property type="entry name" value="Ankyrin_rpt-contain_sf"/>
</dbReference>
<accession>X6NM74</accession>
<evidence type="ECO:0000313" key="1">
    <source>
        <dbReference type="EMBL" id="ETO26477.1"/>
    </source>
</evidence>
<name>X6NM74_RETFI</name>
<dbReference type="InterPro" id="IPR011989">
    <property type="entry name" value="ARM-like"/>
</dbReference>
<comment type="caution">
    <text evidence="1">The sequence shown here is derived from an EMBL/GenBank/DDBJ whole genome shotgun (WGS) entry which is preliminary data.</text>
</comment>
<dbReference type="Gene3D" id="1.25.10.10">
    <property type="entry name" value="Leucine-rich Repeat Variant"/>
    <property type="match status" value="1"/>
</dbReference>
<dbReference type="Proteomes" id="UP000023152">
    <property type="component" value="Unassembled WGS sequence"/>
</dbReference>
<protein>
    <submittedName>
        <fullName evidence="1">Uncharacterized protein</fullName>
    </submittedName>
</protein>
<dbReference type="SUPFAM" id="SSF48371">
    <property type="entry name" value="ARM repeat"/>
    <property type="match status" value="1"/>
</dbReference>
<feature type="non-terminal residue" evidence="1">
    <location>
        <position position="567"/>
    </location>
</feature>
<dbReference type="EMBL" id="ASPP01007853">
    <property type="protein sequence ID" value="ETO26477.1"/>
    <property type="molecule type" value="Genomic_DNA"/>
</dbReference>
<organism evidence="1 2">
    <name type="scientific">Reticulomyxa filosa</name>
    <dbReference type="NCBI Taxonomy" id="46433"/>
    <lineage>
        <taxon>Eukaryota</taxon>
        <taxon>Sar</taxon>
        <taxon>Rhizaria</taxon>
        <taxon>Retaria</taxon>
        <taxon>Foraminifera</taxon>
        <taxon>Monothalamids</taxon>
        <taxon>Reticulomyxidae</taxon>
        <taxon>Reticulomyxa</taxon>
    </lineage>
</organism>
<gene>
    <name evidence="1" type="ORF">RFI_10659</name>
</gene>
<sequence>MRRIPGKLAVKLNKTKLKDALTCLMNRQNDDKEDEYVHKYCAHSLEKILMQLDPKDANQICKSFGQSLETVLTQCKEKQYDKNIEDLISVLENDDENVCHTYVGSFTKLLPRLNKRQLGKCFDHLMDNVNKGNWYLQGIVLPLKKEQLDHLLDCLQEKYEDAMPFAYDLYAEIFGTISAKLDNRQLDIVLKFLKSKFDDAQDVVRHLCTKIIKKISTNLNDQQVNGILDFLMNRLNNKDSAFRLSYSQALQNLAWKLNKTQMSKLLRYLLDKLNDTDDAVCDLYAEIIGIILPKLNKARLSTLLHNLNYGKISAKREKQQMSDISNFFLKWFNRANDDVRDSRAKVLVMLCLLINKLLKGLWNNNADSALSEISDDTWQRFTITTLKENRKMEKVCSAMELLAFGLIAYNPCIQFNYNDKNLINSNAFKTLLRCCNKQASQWKLPIEQKRNVDDKIPLPFCIKSLNTNKHKGRYNIICESALQDDRSRLKSTLKHRHIDINDAFNRNGRTPLLLAMHCKHWSVARCCIKQGAWIDVKGGAFNKVTSQAPVEWIAKKIIKEKNNNNGN</sequence>
<dbReference type="AlphaFoldDB" id="X6NM74"/>